<accession>A0AAV0UQI6</accession>
<evidence type="ECO:0000313" key="7">
    <source>
        <dbReference type="EMBL" id="CAI5739177.1"/>
    </source>
</evidence>
<dbReference type="PANTHER" id="PTHR11006:SF4">
    <property type="entry name" value="PROTEIN ARGININE N-METHYLTRANSFERASE 7"/>
    <property type="match status" value="1"/>
</dbReference>
<name>A0AAV0UQI6_HYABA</name>
<dbReference type="PROSITE" id="PS51257">
    <property type="entry name" value="PROKAR_LIPOPROTEIN"/>
    <property type="match status" value="1"/>
</dbReference>
<evidence type="ECO:0000259" key="6">
    <source>
        <dbReference type="Pfam" id="PF22528"/>
    </source>
</evidence>
<sequence>MYAGIDKYGGTLVGESHANTSTSSATATASCASDAPPASGVSLEEAIETAAAEETVVVDVPYSYLVDETDPHSLVSGVSTVLLSAQLNPEAGGLMWIEQSHSSDVYANVVAMSQMTSMLRDTDRNTCYERGIQQAIARFQAQHHRAPIVLDIGTGTGLLAMLAARHGAAHVYACEMFVPMAAIAEQVTAANYPDTITVFKLRSTDLRVQPAEAQDREPSTTYHLPRRADMLVSELFDSALLGEAVLPTIRHAMQHLLTSTAVIVPERATVFAQVIESESIYHFNSFDVPLQSSDTCAGELRQAVLARSDSAWQCKGGKPALPVHFQALENDATFLTKPVEVLTFDFTKQTTGTHDFRETIVDVCEAGKVQAVLMWWEVSFSRDDSSVVYSTKAGAMNWQDHWVQVVFPLVENIQTRPSENLILRAHHDDVHIWFDVEAVPAKKDSLGETQRAIMDEKPPCTCGMHLICNAERVAMLTDSARCEAYTAAVSSSIAELTQQEALRPISCLDISDGSLVALLAAMHKQVSSVTSIESKEVSARIFDQIVTHNAAEVKVLNSGVKGLLPEHLQGAPPSVDLLVGEPFYYSMQNLPLWQAFNFWLRRSAVDGLLHPKSRVLPARARVLAQAVRFEHLHECFGAVGNVSGFDHSYFDRFQDGYHGRDFPFPVYMYPHEPASDVVELAAMDFMLTAHTVATNGTISLKDSAANAVIVWVEYVLDMAGHHVVATGPAVRYAKQLVRFLRSASSGAASAAAVHSVAYRFCFDSLEGTIELSLDVN</sequence>
<keyword evidence="2 5" id="KW-0808">Transferase</keyword>
<dbReference type="SUPFAM" id="SSF53335">
    <property type="entry name" value="S-adenosyl-L-methionine-dependent methyltransferases"/>
    <property type="match status" value="2"/>
</dbReference>
<evidence type="ECO:0000256" key="2">
    <source>
        <dbReference type="ARBA" id="ARBA00022679"/>
    </source>
</evidence>
<comment type="caution">
    <text evidence="7">The sequence shown here is derived from an EMBL/GenBank/DDBJ whole genome shotgun (WGS) entry which is preliminary data.</text>
</comment>
<organism evidence="7 8">
    <name type="scientific">Hyaloperonospora brassicae</name>
    <name type="common">Brassica downy mildew</name>
    <name type="synonym">Peronospora brassicae</name>
    <dbReference type="NCBI Taxonomy" id="162125"/>
    <lineage>
        <taxon>Eukaryota</taxon>
        <taxon>Sar</taxon>
        <taxon>Stramenopiles</taxon>
        <taxon>Oomycota</taxon>
        <taxon>Peronosporomycetes</taxon>
        <taxon>Peronosporales</taxon>
        <taxon>Peronosporaceae</taxon>
        <taxon>Hyaloperonospora</taxon>
    </lineage>
</organism>
<dbReference type="GO" id="GO:0016274">
    <property type="term" value="F:protein-arginine N-methyltransferase activity"/>
    <property type="evidence" value="ECO:0007669"/>
    <property type="project" value="InterPro"/>
</dbReference>
<keyword evidence="4" id="KW-0677">Repeat</keyword>
<keyword evidence="1 5" id="KW-0489">Methyltransferase</keyword>
<evidence type="ECO:0000256" key="4">
    <source>
        <dbReference type="ARBA" id="ARBA00022737"/>
    </source>
</evidence>
<dbReference type="FunFam" id="3.40.50.150:FF:000070">
    <property type="entry name" value="Protein arginine N-methyltransferase 7"/>
    <property type="match status" value="1"/>
</dbReference>
<dbReference type="PANTHER" id="PTHR11006">
    <property type="entry name" value="PROTEIN ARGININE N-METHYLTRANSFERASE"/>
    <property type="match status" value="1"/>
</dbReference>
<dbReference type="InterPro" id="IPR055135">
    <property type="entry name" value="PRMT_dom"/>
</dbReference>
<dbReference type="AlphaFoldDB" id="A0AAV0UQI6"/>
<dbReference type="GO" id="GO:0032259">
    <property type="term" value="P:methylation"/>
    <property type="evidence" value="ECO:0007669"/>
    <property type="project" value="UniProtKB-KW"/>
</dbReference>
<evidence type="ECO:0000256" key="5">
    <source>
        <dbReference type="PROSITE-ProRule" id="PRU01015"/>
    </source>
</evidence>
<evidence type="ECO:0000256" key="3">
    <source>
        <dbReference type="ARBA" id="ARBA00022691"/>
    </source>
</evidence>
<reference evidence="7" key="1">
    <citation type="submission" date="2022-12" db="EMBL/GenBank/DDBJ databases">
        <authorList>
            <person name="Webb A."/>
        </authorList>
    </citation>
    <scope>NUCLEOTIDE SEQUENCE</scope>
    <source>
        <strain evidence="7">Hp1</strain>
    </source>
</reference>
<gene>
    <name evidence="7" type="ORF">HBR001_LOCUS7733</name>
</gene>
<evidence type="ECO:0000256" key="1">
    <source>
        <dbReference type="ARBA" id="ARBA00022603"/>
    </source>
</evidence>
<dbReference type="CDD" id="cd02440">
    <property type="entry name" value="AdoMet_MTases"/>
    <property type="match status" value="1"/>
</dbReference>
<dbReference type="Gene3D" id="2.70.160.11">
    <property type="entry name" value="Hnrnp arginine n-methyltransferase1"/>
    <property type="match status" value="2"/>
</dbReference>
<dbReference type="Proteomes" id="UP001162031">
    <property type="component" value="Unassembled WGS sequence"/>
</dbReference>
<dbReference type="Gene3D" id="3.40.50.150">
    <property type="entry name" value="Vaccinia Virus protein VP39"/>
    <property type="match status" value="2"/>
</dbReference>
<proteinExistence type="predicted"/>
<dbReference type="Pfam" id="PF22528">
    <property type="entry name" value="PRMT_C"/>
    <property type="match status" value="1"/>
</dbReference>
<keyword evidence="8" id="KW-1185">Reference proteome</keyword>
<keyword evidence="3 5" id="KW-0949">S-adenosyl-L-methionine</keyword>
<dbReference type="InterPro" id="IPR025799">
    <property type="entry name" value="Arg_MeTrfase"/>
</dbReference>
<protein>
    <recommendedName>
        <fullName evidence="6">Protein arginine N-methyltransferase domain-containing protein</fullName>
    </recommendedName>
</protein>
<dbReference type="PROSITE" id="PS51678">
    <property type="entry name" value="SAM_MT_PRMT"/>
    <property type="match status" value="1"/>
</dbReference>
<evidence type="ECO:0000313" key="8">
    <source>
        <dbReference type="Proteomes" id="UP001162031"/>
    </source>
</evidence>
<dbReference type="EMBL" id="CANTFL010001411">
    <property type="protein sequence ID" value="CAI5739177.1"/>
    <property type="molecule type" value="Genomic_DNA"/>
</dbReference>
<dbReference type="InterPro" id="IPR029063">
    <property type="entry name" value="SAM-dependent_MTases_sf"/>
</dbReference>
<dbReference type="GO" id="GO:0042054">
    <property type="term" value="F:histone methyltransferase activity"/>
    <property type="evidence" value="ECO:0007669"/>
    <property type="project" value="TreeGrafter"/>
</dbReference>
<feature type="domain" description="Protein arginine N-methyltransferase" evidence="6">
    <location>
        <begin position="331"/>
        <end position="437"/>
    </location>
</feature>